<dbReference type="EMBL" id="CAMTCP010000258">
    <property type="protein sequence ID" value="CAI3659569.1"/>
    <property type="molecule type" value="Genomic_DNA"/>
</dbReference>
<evidence type="ECO:0000313" key="3">
    <source>
        <dbReference type="EMBL" id="CAG9707801.1"/>
    </source>
</evidence>
<evidence type="ECO:0000313" key="4">
    <source>
        <dbReference type="EMBL" id="CAI3659569.1"/>
    </source>
</evidence>
<name>A0A650LYU3_9CLOT</name>
<feature type="compositionally biased region" description="Basic and acidic residues" evidence="1">
    <location>
        <begin position="127"/>
        <end position="143"/>
    </location>
</feature>
<dbReference type="Proteomes" id="UP001189143">
    <property type="component" value="Unassembled WGS sequence"/>
</dbReference>
<protein>
    <submittedName>
        <fullName evidence="5">Chromosome partition protein Smc</fullName>
    </submittedName>
</protein>
<dbReference type="EMBL" id="UWJD01000001">
    <property type="protein sequence ID" value="VCT84517.1"/>
    <property type="molecule type" value="Genomic_DNA"/>
</dbReference>
<dbReference type="GeneID" id="68877498"/>
<accession>A0A650LYU3</accession>
<feature type="chain" id="PRO_5042724605" evidence="2">
    <location>
        <begin position="20"/>
        <end position="172"/>
    </location>
</feature>
<evidence type="ECO:0000256" key="1">
    <source>
        <dbReference type="SAM" id="MobiDB-lite"/>
    </source>
</evidence>
<dbReference type="PROSITE" id="PS51257">
    <property type="entry name" value="PROKAR_LIPOPROTEIN"/>
    <property type="match status" value="1"/>
</dbReference>
<reference evidence="5 6" key="1">
    <citation type="submission" date="2018-06" db="EMBL/GenBank/DDBJ databases">
        <authorList>
            <consortium name="IHU Genomes"/>
        </authorList>
    </citation>
    <scope>NUCLEOTIDE SEQUENCE [LARGE SCALE GENOMIC DNA]</scope>
    <source>
        <strain evidence="5 6">NEC25</strain>
    </source>
</reference>
<reference evidence="3" key="2">
    <citation type="submission" date="2021-10" db="EMBL/GenBank/DDBJ databases">
        <authorList>
            <person name="Mesa V."/>
        </authorList>
    </citation>
    <scope>NUCLEOTIDE SEQUENCE</scope>
    <source>
        <strain evidence="3">CC3_PB</strain>
    </source>
</reference>
<evidence type="ECO:0000256" key="2">
    <source>
        <dbReference type="SAM" id="SignalP"/>
    </source>
</evidence>
<dbReference type="Proteomes" id="UP000431451">
    <property type="component" value="Unassembled WGS sequence"/>
</dbReference>
<dbReference type="RefSeq" id="WP_125149971.1">
    <property type="nucleotide sequence ID" value="NZ_CAKJVE010000004.1"/>
</dbReference>
<dbReference type="AlphaFoldDB" id="A0A650LYU3"/>
<evidence type="ECO:0000313" key="5">
    <source>
        <dbReference type="EMBL" id="VCT84517.1"/>
    </source>
</evidence>
<dbReference type="Gene3D" id="1.10.287.2610">
    <property type="match status" value="1"/>
</dbReference>
<evidence type="ECO:0000313" key="6">
    <source>
        <dbReference type="Proteomes" id="UP000431451"/>
    </source>
</evidence>
<keyword evidence="2" id="KW-0732">Signal</keyword>
<sequence>MKGKFLLSILLIVSSLSFIGCNMEDDHVTKLSKPDDDELSSESIDEAYDNEDIQDFLEKLNSKPSEIADKLDEADSDATRILNEVSEKADELSDIINRADFEGKSEEIKDKFDEISDELDELQDNVDDAKDRKDSYDNPVNKEDLTDTLDEFQAHMDNLERAISRLGSQWRD</sequence>
<dbReference type="Proteomes" id="UP000789738">
    <property type="component" value="Unassembled WGS sequence"/>
</dbReference>
<reference evidence="4" key="3">
    <citation type="submission" date="2022-10" db="EMBL/GenBank/DDBJ databases">
        <authorList>
            <person name="Aires J."/>
            <person name="Mesa V."/>
        </authorList>
    </citation>
    <scope>NUCLEOTIDE SEQUENCE</scope>
    <source>
        <strain evidence="4">Clostridium neonatale JD116</strain>
    </source>
</reference>
<dbReference type="EMBL" id="CAKJVE010000004">
    <property type="protein sequence ID" value="CAG9707801.1"/>
    <property type="molecule type" value="Genomic_DNA"/>
</dbReference>
<feature type="signal peptide" evidence="2">
    <location>
        <begin position="1"/>
        <end position="19"/>
    </location>
</feature>
<proteinExistence type="predicted"/>
<organism evidence="5 6">
    <name type="scientific">Clostridium neonatale</name>
    <dbReference type="NCBI Taxonomy" id="137838"/>
    <lineage>
        <taxon>Bacteria</taxon>
        <taxon>Bacillati</taxon>
        <taxon>Bacillota</taxon>
        <taxon>Clostridia</taxon>
        <taxon>Eubacteriales</taxon>
        <taxon>Clostridiaceae</taxon>
        <taxon>Clostridium</taxon>
    </lineage>
</organism>
<feature type="region of interest" description="Disordered" evidence="1">
    <location>
        <begin position="121"/>
        <end position="143"/>
    </location>
</feature>
<gene>
    <name evidence="5" type="primary">smc_3</name>
    <name evidence="4" type="ORF">CNEO2_590012</name>
    <name evidence="3" type="ORF">CNEO_43243</name>
    <name evidence="5" type="ORF">CNEONATNEC25_02117</name>
</gene>